<evidence type="ECO:0000313" key="1">
    <source>
        <dbReference type="EMBL" id="OGN06910.1"/>
    </source>
</evidence>
<dbReference type="Proteomes" id="UP000176834">
    <property type="component" value="Unassembled WGS sequence"/>
</dbReference>
<dbReference type="EMBL" id="MGJN01000013">
    <property type="protein sequence ID" value="OGN06910.1"/>
    <property type="molecule type" value="Genomic_DNA"/>
</dbReference>
<sequence length="82" mass="9525">MSTSKNKRLLNKAQVELLNDILRSADGYGNQWWPGLPKGLLTPDFKRIIKEEVLKKFPGRKDVLVKFRKDRVDVVPEGFSIW</sequence>
<accession>A0A1F8F2R0</accession>
<organism evidence="1 2">
    <name type="scientific">Candidatus Yanofskybacteria bacterium RIFCSPHIGHO2_02_FULL_38_22b</name>
    <dbReference type="NCBI Taxonomy" id="1802673"/>
    <lineage>
        <taxon>Bacteria</taxon>
        <taxon>Candidatus Yanofskyibacteriota</taxon>
    </lineage>
</organism>
<dbReference type="AlphaFoldDB" id="A0A1F8F2R0"/>
<evidence type="ECO:0000313" key="2">
    <source>
        <dbReference type="Proteomes" id="UP000176834"/>
    </source>
</evidence>
<protein>
    <submittedName>
        <fullName evidence="1">Uncharacterized protein</fullName>
    </submittedName>
</protein>
<reference evidence="1 2" key="1">
    <citation type="journal article" date="2016" name="Nat. Commun.">
        <title>Thousands of microbial genomes shed light on interconnected biogeochemical processes in an aquifer system.</title>
        <authorList>
            <person name="Anantharaman K."/>
            <person name="Brown C.T."/>
            <person name="Hug L.A."/>
            <person name="Sharon I."/>
            <person name="Castelle C.J."/>
            <person name="Probst A.J."/>
            <person name="Thomas B.C."/>
            <person name="Singh A."/>
            <person name="Wilkins M.J."/>
            <person name="Karaoz U."/>
            <person name="Brodie E.L."/>
            <person name="Williams K.H."/>
            <person name="Hubbard S.S."/>
            <person name="Banfield J.F."/>
        </authorList>
    </citation>
    <scope>NUCLEOTIDE SEQUENCE [LARGE SCALE GENOMIC DNA]</scope>
</reference>
<name>A0A1F8F2R0_9BACT</name>
<proteinExistence type="predicted"/>
<gene>
    <name evidence="1" type="ORF">A3B86_02080</name>
</gene>
<comment type="caution">
    <text evidence="1">The sequence shown here is derived from an EMBL/GenBank/DDBJ whole genome shotgun (WGS) entry which is preliminary data.</text>
</comment>